<gene>
    <name evidence="1" type="ORF">OCBIM_22030635mg</name>
</gene>
<reference evidence="1" key="1">
    <citation type="submission" date="2015-07" db="EMBL/GenBank/DDBJ databases">
        <title>MeaNS - Measles Nucleotide Surveillance Program.</title>
        <authorList>
            <person name="Tran T."/>
            <person name="Druce J."/>
        </authorList>
    </citation>
    <scope>NUCLEOTIDE SEQUENCE</scope>
    <source>
        <strain evidence="1">UCB-OBI-ISO-001</strain>
        <tissue evidence="1">Gonad</tissue>
    </source>
</reference>
<dbReference type="AlphaFoldDB" id="A0A0L8GNS0"/>
<organism evidence="1">
    <name type="scientific">Octopus bimaculoides</name>
    <name type="common">California two-spotted octopus</name>
    <dbReference type="NCBI Taxonomy" id="37653"/>
    <lineage>
        <taxon>Eukaryota</taxon>
        <taxon>Metazoa</taxon>
        <taxon>Spiralia</taxon>
        <taxon>Lophotrochozoa</taxon>
        <taxon>Mollusca</taxon>
        <taxon>Cephalopoda</taxon>
        <taxon>Coleoidea</taxon>
        <taxon>Octopodiformes</taxon>
        <taxon>Octopoda</taxon>
        <taxon>Incirrata</taxon>
        <taxon>Octopodidae</taxon>
        <taxon>Octopus</taxon>
    </lineage>
</organism>
<proteinExistence type="predicted"/>
<accession>A0A0L8GNS0</accession>
<name>A0A0L8GNS0_OCTBM</name>
<evidence type="ECO:0000313" key="1">
    <source>
        <dbReference type="EMBL" id="KOF78547.1"/>
    </source>
</evidence>
<dbReference type="EMBL" id="KQ421039">
    <property type="protein sequence ID" value="KOF78547.1"/>
    <property type="molecule type" value="Genomic_DNA"/>
</dbReference>
<protein>
    <submittedName>
        <fullName evidence="1">Uncharacterized protein</fullName>
    </submittedName>
</protein>
<sequence>MNSKCVIYLIRRALQRFIRIKYILTLIKKKTMLTILCFHCSGRYKRKLRISDLLIILHWSVNS</sequence>